<name>A0ABY2D2L0_9GAMM</name>
<accession>A0ABY2D2L0</accession>
<evidence type="ECO:0000313" key="2">
    <source>
        <dbReference type="Proteomes" id="UP000294823"/>
    </source>
</evidence>
<protein>
    <submittedName>
        <fullName evidence="1">Nitric oxide reductase D protein</fullName>
    </submittedName>
</protein>
<keyword evidence="2" id="KW-1185">Reference proteome</keyword>
<dbReference type="EMBL" id="SLTR01000406">
    <property type="protein sequence ID" value="TDA86088.1"/>
    <property type="molecule type" value="Genomic_DNA"/>
</dbReference>
<reference evidence="1 2" key="1">
    <citation type="submission" date="2019-03" db="EMBL/GenBank/DDBJ databases">
        <title>Halomonas marinisediminis sp. nov., a moderately halophilic bacterium isolated from the Bohai Gulf.</title>
        <authorList>
            <person name="Ji X."/>
        </authorList>
    </citation>
    <scope>NUCLEOTIDE SEQUENCE [LARGE SCALE GENOMIC DNA]</scope>
    <source>
        <strain evidence="1 2">204</strain>
    </source>
</reference>
<dbReference type="Proteomes" id="UP000294823">
    <property type="component" value="Unassembled WGS sequence"/>
</dbReference>
<comment type="caution">
    <text evidence="1">The sequence shown here is derived from an EMBL/GenBank/DDBJ whole genome shotgun (WGS) entry which is preliminary data.</text>
</comment>
<evidence type="ECO:0000313" key="1">
    <source>
        <dbReference type="EMBL" id="TDA86088.1"/>
    </source>
</evidence>
<proteinExistence type="predicted"/>
<gene>
    <name evidence="1" type="ORF">E0702_17175</name>
</gene>
<organism evidence="1 2">
    <name type="scientific">Halomonas marinisediminis</name>
    <dbReference type="NCBI Taxonomy" id="2546095"/>
    <lineage>
        <taxon>Bacteria</taxon>
        <taxon>Pseudomonadati</taxon>
        <taxon>Pseudomonadota</taxon>
        <taxon>Gammaproteobacteria</taxon>
        <taxon>Oceanospirillales</taxon>
        <taxon>Halomonadaceae</taxon>
        <taxon>Halomonas</taxon>
    </lineage>
</organism>
<feature type="non-terminal residue" evidence="1">
    <location>
        <position position="89"/>
    </location>
</feature>
<sequence>MRELGMGPWEPEETVGKLWRALASRLDAPEIFSDAAVELTEISGRLAVFFRGLGGDPAVEFRAAADEAVGHRLSWRRRLGTETERHARA</sequence>